<dbReference type="EMBL" id="JYDT01000320">
    <property type="protein sequence ID" value="KRY80817.1"/>
    <property type="molecule type" value="Genomic_DNA"/>
</dbReference>
<proteinExistence type="predicted"/>
<evidence type="ECO:0000313" key="1">
    <source>
        <dbReference type="EMBL" id="KRY80817.1"/>
    </source>
</evidence>
<sequence>MVSGVWCVCNVFFVGNSSSFIDDSVLMMDATNRVVRLFNEYVFRSLDV</sequence>
<organism evidence="1 2">
    <name type="scientific">Trichinella pseudospiralis</name>
    <name type="common">Parasitic roundworm</name>
    <dbReference type="NCBI Taxonomy" id="6337"/>
    <lineage>
        <taxon>Eukaryota</taxon>
        <taxon>Metazoa</taxon>
        <taxon>Ecdysozoa</taxon>
        <taxon>Nematoda</taxon>
        <taxon>Enoplea</taxon>
        <taxon>Dorylaimia</taxon>
        <taxon>Trichinellida</taxon>
        <taxon>Trichinellidae</taxon>
        <taxon>Trichinella</taxon>
    </lineage>
</organism>
<dbReference type="Proteomes" id="UP000054995">
    <property type="component" value="Unassembled WGS sequence"/>
</dbReference>
<keyword evidence="2" id="KW-1185">Reference proteome</keyword>
<name>A0A0V1F4S8_TRIPS</name>
<gene>
    <name evidence="1" type="ORF">T4D_10093</name>
</gene>
<reference evidence="1 2" key="1">
    <citation type="submission" date="2015-01" db="EMBL/GenBank/DDBJ databases">
        <title>Evolution of Trichinella species and genotypes.</title>
        <authorList>
            <person name="Korhonen P.K."/>
            <person name="Edoardo P."/>
            <person name="Giuseppe L.R."/>
            <person name="Gasser R.B."/>
        </authorList>
    </citation>
    <scope>NUCLEOTIDE SEQUENCE [LARGE SCALE GENOMIC DNA]</scope>
    <source>
        <strain evidence="1">ISS470</strain>
    </source>
</reference>
<accession>A0A0V1F4S8</accession>
<evidence type="ECO:0000313" key="2">
    <source>
        <dbReference type="Proteomes" id="UP000054995"/>
    </source>
</evidence>
<protein>
    <submittedName>
        <fullName evidence="1">Uncharacterized protein</fullName>
    </submittedName>
</protein>
<dbReference type="AlphaFoldDB" id="A0A0V1F4S8"/>
<comment type="caution">
    <text evidence="1">The sequence shown here is derived from an EMBL/GenBank/DDBJ whole genome shotgun (WGS) entry which is preliminary data.</text>
</comment>